<gene>
    <name evidence="1" type="ORF">O6H91_18G031000</name>
</gene>
<dbReference type="Proteomes" id="UP001162992">
    <property type="component" value="Chromosome 18"/>
</dbReference>
<dbReference type="EMBL" id="CM055109">
    <property type="protein sequence ID" value="KAJ7522907.1"/>
    <property type="molecule type" value="Genomic_DNA"/>
</dbReference>
<reference evidence="2" key="1">
    <citation type="journal article" date="2024" name="Proc. Natl. Acad. Sci. U.S.A.">
        <title>Extraordinary preservation of gene collinearity over three hundred million years revealed in homosporous lycophytes.</title>
        <authorList>
            <person name="Li C."/>
            <person name="Wickell D."/>
            <person name="Kuo L.Y."/>
            <person name="Chen X."/>
            <person name="Nie B."/>
            <person name="Liao X."/>
            <person name="Peng D."/>
            <person name="Ji J."/>
            <person name="Jenkins J."/>
            <person name="Williams M."/>
            <person name="Shu S."/>
            <person name="Plott C."/>
            <person name="Barry K."/>
            <person name="Rajasekar S."/>
            <person name="Grimwood J."/>
            <person name="Han X."/>
            <person name="Sun S."/>
            <person name="Hou Z."/>
            <person name="He W."/>
            <person name="Dai G."/>
            <person name="Sun C."/>
            <person name="Schmutz J."/>
            <person name="Leebens-Mack J.H."/>
            <person name="Li F.W."/>
            <person name="Wang L."/>
        </authorList>
    </citation>
    <scope>NUCLEOTIDE SEQUENCE [LARGE SCALE GENOMIC DNA]</scope>
    <source>
        <strain evidence="2">cv. PW_Plant_1</strain>
    </source>
</reference>
<accession>A0ACC2AZI1</accession>
<proteinExistence type="predicted"/>
<organism evidence="1 2">
    <name type="scientific">Diphasiastrum complanatum</name>
    <name type="common">Issler's clubmoss</name>
    <name type="synonym">Lycopodium complanatum</name>
    <dbReference type="NCBI Taxonomy" id="34168"/>
    <lineage>
        <taxon>Eukaryota</taxon>
        <taxon>Viridiplantae</taxon>
        <taxon>Streptophyta</taxon>
        <taxon>Embryophyta</taxon>
        <taxon>Tracheophyta</taxon>
        <taxon>Lycopodiopsida</taxon>
        <taxon>Lycopodiales</taxon>
        <taxon>Lycopodiaceae</taxon>
        <taxon>Lycopodioideae</taxon>
        <taxon>Diphasiastrum</taxon>
    </lineage>
</organism>
<comment type="caution">
    <text evidence="1">The sequence shown here is derived from an EMBL/GenBank/DDBJ whole genome shotgun (WGS) entry which is preliminary data.</text>
</comment>
<name>A0ACC2AZI1_DIPCM</name>
<evidence type="ECO:0000313" key="1">
    <source>
        <dbReference type="EMBL" id="KAJ7522907.1"/>
    </source>
</evidence>
<evidence type="ECO:0000313" key="2">
    <source>
        <dbReference type="Proteomes" id="UP001162992"/>
    </source>
</evidence>
<protein>
    <submittedName>
        <fullName evidence="1">Uncharacterized protein</fullName>
    </submittedName>
</protein>
<keyword evidence="2" id="KW-1185">Reference proteome</keyword>
<sequence>MGGVRTFPFHMSEEEQRRFAKAQERLDRLGGALPVVNVGETIQADEEAAFLRGHGTQLVDGKLVATVCGIVERVNKLISVRPLRARYNPGTGDVVVGRITEVVAPKRWKVDVNSKQDAQLMLSAVNLPGGLQRRRTADDELNMRNFFEERDLISAEVQAVHQDGSIHLHTRSLKYGKLEKGQLTQVAPYLVKRLNHHFYQLKQFGLEIIFACNGYIWISGPSEIPDKKGASSELLVNVSNVNEMHQCTGNKESTVPTEKREKICRCANALRVLNALGLLIYPESIIDTYEASLMWGTDIKDMLSGEFHVKVLEREVSKRSKSV</sequence>